<dbReference type="Proteomes" id="UP001059617">
    <property type="component" value="Chromosome"/>
</dbReference>
<organism evidence="2 3">
    <name type="scientific">Dactylosporangium fulvum</name>
    <dbReference type="NCBI Taxonomy" id="53359"/>
    <lineage>
        <taxon>Bacteria</taxon>
        <taxon>Bacillati</taxon>
        <taxon>Actinomycetota</taxon>
        <taxon>Actinomycetes</taxon>
        <taxon>Micromonosporales</taxon>
        <taxon>Micromonosporaceae</taxon>
        <taxon>Dactylosporangium</taxon>
    </lineage>
</organism>
<evidence type="ECO:0000313" key="3">
    <source>
        <dbReference type="Proteomes" id="UP001059617"/>
    </source>
</evidence>
<reference evidence="2" key="1">
    <citation type="submission" date="2021-04" db="EMBL/GenBank/DDBJ databases">
        <authorList>
            <person name="Hartkoorn R.C."/>
            <person name="Beaudoing E."/>
            <person name="Hot D."/>
        </authorList>
    </citation>
    <scope>NUCLEOTIDE SEQUENCE</scope>
    <source>
        <strain evidence="2">NRRL B-16292</strain>
    </source>
</reference>
<feature type="compositionally biased region" description="Polar residues" evidence="1">
    <location>
        <begin position="253"/>
        <end position="266"/>
    </location>
</feature>
<dbReference type="InterPro" id="IPR051704">
    <property type="entry name" value="FAD_aromatic-hydroxylase"/>
</dbReference>
<dbReference type="PANTHER" id="PTHR46865">
    <property type="entry name" value="OXIDOREDUCTASE-RELATED"/>
    <property type="match status" value="1"/>
</dbReference>
<gene>
    <name evidence="2" type="ORF">Dfulv_25545</name>
</gene>
<dbReference type="RefSeq" id="WP_259855772.1">
    <property type="nucleotide sequence ID" value="NZ_BAAAST010000142.1"/>
</dbReference>
<protein>
    <submittedName>
        <fullName evidence="2">Uncharacterized protein</fullName>
    </submittedName>
</protein>
<feature type="region of interest" description="Disordered" evidence="1">
    <location>
        <begin position="246"/>
        <end position="266"/>
    </location>
</feature>
<evidence type="ECO:0000313" key="2">
    <source>
        <dbReference type="EMBL" id="UWP78549.1"/>
    </source>
</evidence>
<reference evidence="2" key="2">
    <citation type="submission" date="2022-09" db="EMBL/GenBank/DDBJ databases">
        <title>Biosynthetic gene clusters of Dactylosporangioum fulvum.</title>
        <authorList>
            <person name="Caradec T."/>
        </authorList>
    </citation>
    <scope>NUCLEOTIDE SEQUENCE</scope>
    <source>
        <strain evidence="2">NRRL B-16292</strain>
    </source>
</reference>
<sequence length="266" mass="27905">MDILVSGAGVAGPALAHCLHRHGHRVTVVDTTGRPVATMPSVLFGGDLEILRGDLAEVLFEATRGHTAYRFGVSIESVGQRPDGVDVTFTDGSTGWFDLVVGADGVHSNVRRLVFGDDPAVERPLGMYGCVFTMPNVFGLDRAGLMYTEPGRSVSVAVPHGRDAVVALYFTADGAVRDRGDVAAVFAGAGWRVPELLAAMERAGAGRHGRRSPSVTGSSARCATCRRSSGCSGTWPPARRRRCAFPRTGSGLGHTQGTDGNMGNAL</sequence>
<keyword evidence="3" id="KW-1185">Reference proteome</keyword>
<dbReference type="PANTHER" id="PTHR46865:SF2">
    <property type="entry name" value="MONOOXYGENASE"/>
    <property type="match status" value="1"/>
</dbReference>
<accession>A0ABY5VN99</accession>
<dbReference type="EMBL" id="CP073720">
    <property type="protein sequence ID" value="UWP78549.1"/>
    <property type="molecule type" value="Genomic_DNA"/>
</dbReference>
<dbReference type="InterPro" id="IPR036188">
    <property type="entry name" value="FAD/NAD-bd_sf"/>
</dbReference>
<proteinExistence type="predicted"/>
<name>A0ABY5VN99_9ACTN</name>
<dbReference type="Gene3D" id="3.50.50.60">
    <property type="entry name" value="FAD/NAD(P)-binding domain"/>
    <property type="match status" value="2"/>
</dbReference>
<evidence type="ECO:0000256" key="1">
    <source>
        <dbReference type="SAM" id="MobiDB-lite"/>
    </source>
</evidence>
<dbReference type="SUPFAM" id="SSF51905">
    <property type="entry name" value="FAD/NAD(P)-binding domain"/>
    <property type="match status" value="1"/>
</dbReference>